<feature type="compositionally biased region" description="Basic residues" evidence="1">
    <location>
        <begin position="250"/>
        <end position="275"/>
    </location>
</feature>
<evidence type="ECO:0000313" key="4">
    <source>
        <dbReference type="Proteomes" id="UP000245207"/>
    </source>
</evidence>
<dbReference type="Gene3D" id="1.10.287.110">
    <property type="entry name" value="DnaJ domain"/>
    <property type="match status" value="1"/>
</dbReference>
<evidence type="ECO:0000256" key="1">
    <source>
        <dbReference type="SAM" id="MobiDB-lite"/>
    </source>
</evidence>
<dbReference type="InterPro" id="IPR036869">
    <property type="entry name" value="J_dom_sf"/>
</dbReference>
<dbReference type="PANTHER" id="PTHR45376">
    <property type="entry name" value="CHAPERONE DNAJ-DOMAIN SUPERFAMILY PROTEIN-RELATED"/>
    <property type="match status" value="1"/>
</dbReference>
<dbReference type="EMBL" id="PKPP01007189">
    <property type="protein sequence ID" value="PWA54106.1"/>
    <property type="molecule type" value="Genomic_DNA"/>
</dbReference>
<dbReference type="AlphaFoldDB" id="A0A2U1LYL0"/>
<organism evidence="3 4">
    <name type="scientific">Artemisia annua</name>
    <name type="common">Sweet wormwood</name>
    <dbReference type="NCBI Taxonomy" id="35608"/>
    <lineage>
        <taxon>Eukaryota</taxon>
        <taxon>Viridiplantae</taxon>
        <taxon>Streptophyta</taxon>
        <taxon>Embryophyta</taxon>
        <taxon>Tracheophyta</taxon>
        <taxon>Spermatophyta</taxon>
        <taxon>Magnoliopsida</taxon>
        <taxon>eudicotyledons</taxon>
        <taxon>Gunneridae</taxon>
        <taxon>Pentapetalae</taxon>
        <taxon>asterids</taxon>
        <taxon>campanulids</taxon>
        <taxon>Asterales</taxon>
        <taxon>Asteraceae</taxon>
        <taxon>Asteroideae</taxon>
        <taxon>Anthemideae</taxon>
        <taxon>Artemisiinae</taxon>
        <taxon>Artemisia</taxon>
    </lineage>
</organism>
<reference evidence="3 4" key="1">
    <citation type="journal article" date="2018" name="Mol. Plant">
        <title>The genome of Artemisia annua provides insight into the evolution of Asteraceae family and artemisinin biosynthesis.</title>
        <authorList>
            <person name="Shen Q."/>
            <person name="Zhang L."/>
            <person name="Liao Z."/>
            <person name="Wang S."/>
            <person name="Yan T."/>
            <person name="Shi P."/>
            <person name="Liu M."/>
            <person name="Fu X."/>
            <person name="Pan Q."/>
            <person name="Wang Y."/>
            <person name="Lv Z."/>
            <person name="Lu X."/>
            <person name="Zhang F."/>
            <person name="Jiang W."/>
            <person name="Ma Y."/>
            <person name="Chen M."/>
            <person name="Hao X."/>
            <person name="Li L."/>
            <person name="Tang Y."/>
            <person name="Lv G."/>
            <person name="Zhou Y."/>
            <person name="Sun X."/>
            <person name="Brodelius P.E."/>
            <person name="Rose J.K.C."/>
            <person name="Tang K."/>
        </authorList>
    </citation>
    <scope>NUCLEOTIDE SEQUENCE [LARGE SCALE GENOMIC DNA]</scope>
    <source>
        <strain evidence="4">cv. Huhao1</strain>
        <tissue evidence="3">Leaf</tissue>
    </source>
</reference>
<dbReference type="Gene3D" id="6.10.250.1710">
    <property type="match status" value="1"/>
</dbReference>
<dbReference type="Proteomes" id="UP000245207">
    <property type="component" value="Unassembled WGS sequence"/>
</dbReference>
<sequence>MEDLCGDKRFQVEMEAVQKKRYDGQCDMLYNQTFNLDQVASEGIKDGMKINLQYEMMDMMYNSNGIQEYLGRSYSVPDDINEDELLGGSQDEHRWSSRGFDHVLEKKPWARVRRSVSCYGRFMPHMFRQRFWMKIIVGRCTALLCNKIIIQSRIPSSSCFLASFRSTPFSSEKWNDKWTRSSFADSGGQKPSKTYIKYKTRQRRADAKKALKDLLSRSGSSKFTLEGEFLKRHETKSWEDSFDTTDNKKKRDPQKASARRATKANQKRNKSKSKKGSIYDDDFDDDPGTHFRATFGNRRYSWSFKSWEESFYQSQTSGFEWREESNKRNKWRTISDDESDEDDDQPSVVGSHTDRIALGLPINGPLKIDDVKNAFRLSALKWHPDKHQGPSQAVAEEKFKVCVTAYKSLCSALSN</sequence>
<comment type="caution">
    <text evidence="3">The sequence shown here is derived from an EMBL/GenBank/DDBJ whole genome shotgun (WGS) entry which is preliminary data.</text>
</comment>
<accession>A0A2U1LYL0</accession>
<protein>
    <submittedName>
        <fullName evidence="3">DnaJ domain-containing protein</fullName>
    </submittedName>
</protein>
<dbReference type="SUPFAM" id="SSF46565">
    <property type="entry name" value="Chaperone J-domain"/>
    <property type="match status" value="1"/>
</dbReference>
<dbReference type="PANTHER" id="PTHR45376:SF5">
    <property type="entry name" value="CHAPERONE DNAJ-DOMAIN SUPERFAMILY PROTEIN"/>
    <property type="match status" value="1"/>
</dbReference>
<proteinExistence type="predicted"/>
<feature type="region of interest" description="Disordered" evidence="1">
    <location>
        <begin position="241"/>
        <end position="283"/>
    </location>
</feature>
<evidence type="ECO:0000259" key="2">
    <source>
        <dbReference type="PROSITE" id="PS50076"/>
    </source>
</evidence>
<feature type="compositionally biased region" description="Acidic residues" evidence="1">
    <location>
        <begin position="336"/>
        <end position="345"/>
    </location>
</feature>
<keyword evidence="4" id="KW-1185">Reference proteome</keyword>
<dbReference type="CDD" id="cd06257">
    <property type="entry name" value="DnaJ"/>
    <property type="match status" value="1"/>
</dbReference>
<name>A0A2U1LYL0_ARTAN</name>
<feature type="domain" description="J" evidence="2">
    <location>
        <begin position="353"/>
        <end position="414"/>
    </location>
</feature>
<dbReference type="InterPro" id="IPR001623">
    <property type="entry name" value="DnaJ_domain"/>
</dbReference>
<feature type="region of interest" description="Disordered" evidence="1">
    <location>
        <begin position="318"/>
        <end position="351"/>
    </location>
</feature>
<dbReference type="PROSITE" id="PS50076">
    <property type="entry name" value="DNAJ_2"/>
    <property type="match status" value="1"/>
</dbReference>
<dbReference type="OrthoDB" id="10250354at2759"/>
<dbReference type="Pfam" id="PF00226">
    <property type="entry name" value="DnaJ"/>
    <property type="match status" value="1"/>
</dbReference>
<gene>
    <name evidence="3" type="ORF">CTI12_AA326880</name>
</gene>
<dbReference type="STRING" id="35608.A0A2U1LYL0"/>
<evidence type="ECO:0000313" key="3">
    <source>
        <dbReference type="EMBL" id="PWA54106.1"/>
    </source>
</evidence>
<dbReference type="SMART" id="SM00271">
    <property type="entry name" value="DnaJ"/>
    <property type="match status" value="1"/>
</dbReference>